<dbReference type="InterPro" id="IPR046232">
    <property type="entry name" value="DUF6265"/>
</dbReference>
<gene>
    <name evidence="2" type="ORF">METZ01_LOCUS61574</name>
</gene>
<dbReference type="Pfam" id="PF19780">
    <property type="entry name" value="DUF6265"/>
    <property type="match status" value="1"/>
</dbReference>
<protein>
    <recommendedName>
        <fullName evidence="1">DUF6265 domain-containing protein</fullName>
    </recommendedName>
</protein>
<reference evidence="2" key="1">
    <citation type="submission" date="2018-05" db="EMBL/GenBank/DDBJ databases">
        <authorList>
            <person name="Lanie J.A."/>
            <person name="Ng W.-L."/>
            <person name="Kazmierczak K.M."/>
            <person name="Andrzejewski T.M."/>
            <person name="Davidsen T.M."/>
            <person name="Wayne K.J."/>
            <person name="Tettelin H."/>
            <person name="Glass J.I."/>
            <person name="Rusch D."/>
            <person name="Podicherti R."/>
            <person name="Tsui H.-C.T."/>
            <person name="Winkler M.E."/>
        </authorList>
    </citation>
    <scope>NUCLEOTIDE SEQUENCE</scope>
</reference>
<proteinExistence type="predicted"/>
<evidence type="ECO:0000313" key="2">
    <source>
        <dbReference type="EMBL" id="SVA08720.1"/>
    </source>
</evidence>
<feature type="domain" description="DUF6265" evidence="1">
    <location>
        <begin position="28"/>
        <end position="140"/>
    </location>
</feature>
<organism evidence="2">
    <name type="scientific">marine metagenome</name>
    <dbReference type="NCBI Taxonomy" id="408172"/>
    <lineage>
        <taxon>unclassified sequences</taxon>
        <taxon>metagenomes</taxon>
        <taxon>ecological metagenomes</taxon>
    </lineage>
</organism>
<name>A0A381SXH1_9ZZZZ</name>
<dbReference type="AlphaFoldDB" id="A0A381SXH1"/>
<accession>A0A381SXH1</accession>
<sequence length="155" mass="17674">MKHLWVILFVINFVCGQTSKPLSVDSLAWLTGSWQGPINGNILEETWLTPRSGTIVALVRSTNESGTDFVEIIHIKEVNGTLNLKLQLFDNSLSPINTKAHKFVLTKMDKNYIEFKGISQGAHRKLSYARPQKDVFYIRFQPQEGDEVEIRLTQK</sequence>
<evidence type="ECO:0000259" key="1">
    <source>
        <dbReference type="Pfam" id="PF19780"/>
    </source>
</evidence>
<dbReference type="EMBL" id="UINC01003721">
    <property type="protein sequence ID" value="SVA08720.1"/>
    <property type="molecule type" value="Genomic_DNA"/>
</dbReference>